<dbReference type="EMBL" id="JACHEH010000004">
    <property type="protein sequence ID" value="MBB6168551.1"/>
    <property type="molecule type" value="Genomic_DNA"/>
</dbReference>
<comment type="caution">
    <text evidence="1">The sequence shown here is derived from an EMBL/GenBank/DDBJ whole genome shotgun (WGS) entry which is preliminary data.</text>
</comment>
<reference evidence="1 2" key="1">
    <citation type="submission" date="2020-08" db="EMBL/GenBank/DDBJ databases">
        <title>Genomic Encyclopedia of Type Strains, Phase IV (KMG-IV): sequencing the most valuable type-strain genomes for metagenomic binning, comparative biology and taxonomic classification.</title>
        <authorList>
            <person name="Goeker M."/>
        </authorList>
    </citation>
    <scope>NUCLEOTIDE SEQUENCE [LARGE SCALE GENOMIC DNA]</scope>
    <source>
        <strain evidence="1 2">DSM 101465</strain>
    </source>
</reference>
<proteinExistence type="predicted"/>
<dbReference type="InterPro" id="IPR036412">
    <property type="entry name" value="HAD-like_sf"/>
</dbReference>
<keyword evidence="1" id="KW-0378">Hydrolase</keyword>
<accession>A0A841K7X0</accession>
<evidence type="ECO:0000313" key="2">
    <source>
        <dbReference type="Proteomes" id="UP000588017"/>
    </source>
</evidence>
<dbReference type="GO" id="GO:0016787">
    <property type="term" value="F:hydrolase activity"/>
    <property type="evidence" value="ECO:0007669"/>
    <property type="project" value="UniProtKB-KW"/>
</dbReference>
<gene>
    <name evidence="1" type="ORF">HNQ73_002181</name>
</gene>
<dbReference type="RefSeq" id="WP_183334850.1">
    <property type="nucleotide sequence ID" value="NZ_BMHX01000004.1"/>
</dbReference>
<dbReference type="AlphaFoldDB" id="A0A841K7X0"/>
<dbReference type="SFLD" id="SFLDG01129">
    <property type="entry name" value="C1.5:_HAD__Beta-PGM__Phosphata"/>
    <property type="match status" value="1"/>
</dbReference>
<name>A0A841K7X0_9HYPH</name>
<dbReference type="NCBIfam" id="TIGR01509">
    <property type="entry name" value="HAD-SF-IA-v3"/>
    <property type="match status" value="1"/>
</dbReference>
<dbReference type="InterPro" id="IPR006439">
    <property type="entry name" value="HAD-SF_hydro_IA"/>
</dbReference>
<dbReference type="PANTHER" id="PTHR43611:SF3">
    <property type="entry name" value="FLAVIN MONONUCLEOTIDE HYDROLASE 1, CHLOROPLATIC"/>
    <property type="match status" value="1"/>
</dbReference>
<dbReference type="Proteomes" id="UP000588017">
    <property type="component" value="Unassembled WGS sequence"/>
</dbReference>
<dbReference type="CDD" id="cd02603">
    <property type="entry name" value="HAD_sEH-N_like"/>
    <property type="match status" value="1"/>
</dbReference>
<keyword evidence="2" id="KW-1185">Reference proteome</keyword>
<dbReference type="PANTHER" id="PTHR43611">
    <property type="entry name" value="ALPHA-D-GLUCOSE 1-PHOSPHATE PHOSPHATASE"/>
    <property type="match status" value="1"/>
</dbReference>
<dbReference type="Gene3D" id="1.10.150.240">
    <property type="entry name" value="Putative phosphatase, domain 2"/>
    <property type="match status" value="1"/>
</dbReference>
<dbReference type="SFLD" id="SFLDS00003">
    <property type="entry name" value="Haloacid_Dehalogenase"/>
    <property type="match status" value="1"/>
</dbReference>
<dbReference type="SUPFAM" id="SSF56784">
    <property type="entry name" value="HAD-like"/>
    <property type="match status" value="1"/>
</dbReference>
<evidence type="ECO:0000313" key="1">
    <source>
        <dbReference type="EMBL" id="MBB6168551.1"/>
    </source>
</evidence>
<dbReference type="Gene3D" id="3.40.50.1000">
    <property type="entry name" value="HAD superfamily/HAD-like"/>
    <property type="match status" value="1"/>
</dbReference>
<sequence length="204" mass="22643">MPSAIRLAIFDMDDVLCHYDRDRRLAALARLSGRRVDEILAAIWESGFEDEADAGAMDAETYLAGFGERLGYPITRDEWVEARRVGMVPFPDSLALVDRVKESAMVAVLTNNGFLTGEEIDRLFPGLRQLFDGQVFVSARFGTKKPDPEIYRRVCAEFGVAPEEAFFTDDKPWNVEGAVKAGLEGHVFDGAEGLRRALARLGLV</sequence>
<dbReference type="Pfam" id="PF00702">
    <property type="entry name" value="Hydrolase"/>
    <property type="match status" value="1"/>
</dbReference>
<dbReference type="InterPro" id="IPR023198">
    <property type="entry name" value="PGP-like_dom2"/>
</dbReference>
<organism evidence="1 2">
    <name type="scientific">Chelatococcus composti</name>
    <dbReference type="NCBI Taxonomy" id="1743235"/>
    <lineage>
        <taxon>Bacteria</taxon>
        <taxon>Pseudomonadati</taxon>
        <taxon>Pseudomonadota</taxon>
        <taxon>Alphaproteobacteria</taxon>
        <taxon>Hyphomicrobiales</taxon>
        <taxon>Chelatococcaceae</taxon>
        <taxon>Chelatococcus</taxon>
    </lineage>
</organism>
<dbReference type="InterPro" id="IPR023214">
    <property type="entry name" value="HAD_sf"/>
</dbReference>
<protein>
    <submittedName>
        <fullName evidence="1">Putative hydrolase of the HAD superfamily</fullName>
    </submittedName>
</protein>